<dbReference type="GO" id="GO:0030313">
    <property type="term" value="C:cell envelope"/>
    <property type="evidence" value="ECO:0007669"/>
    <property type="project" value="UniProtKB-SubCell"/>
</dbReference>
<keyword evidence="6" id="KW-0732">Signal</keyword>
<keyword evidence="5 9" id="KW-0812">Transmembrane</keyword>
<dbReference type="InterPro" id="IPR036458">
    <property type="entry name" value="Na:dicarbo_symporter_sf"/>
</dbReference>
<name>A0A5C6A0C3_9BACT</name>
<evidence type="ECO:0000313" key="12">
    <source>
        <dbReference type="Proteomes" id="UP000320176"/>
    </source>
</evidence>
<dbReference type="AlphaFoldDB" id="A0A5C6A0C3"/>
<feature type="transmembrane region" description="Helical" evidence="9">
    <location>
        <begin position="428"/>
        <end position="451"/>
    </location>
</feature>
<accession>A0A5C6A0C3</accession>
<feature type="transmembrane region" description="Helical" evidence="9">
    <location>
        <begin position="233"/>
        <end position="258"/>
    </location>
</feature>
<dbReference type="InterPro" id="IPR001638">
    <property type="entry name" value="Solute-binding_3/MltF_N"/>
</dbReference>
<comment type="subcellular location">
    <subcellularLocation>
        <location evidence="2">Cell envelope</location>
    </subcellularLocation>
    <subcellularLocation>
        <location evidence="1">Membrane</location>
        <topology evidence="1">Multi-pass membrane protein</topology>
    </subcellularLocation>
</comment>
<feature type="transmembrane region" description="Helical" evidence="9">
    <location>
        <begin position="350"/>
        <end position="371"/>
    </location>
</feature>
<dbReference type="SUPFAM" id="SSF118215">
    <property type="entry name" value="Proton glutamate symport protein"/>
    <property type="match status" value="1"/>
</dbReference>
<dbReference type="Proteomes" id="UP000320176">
    <property type="component" value="Unassembled WGS sequence"/>
</dbReference>
<keyword evidence="7 9" id="KW-1133">Transmembrane helix</keyword>
<feature type="transmembrane region" description="Helical" evidence="9">
    <location>
        <begin position="323"/>
        <end position="343"/>
    </location>
</feature>
<feature type="transmembrane region" description="Helical" evidence="9">
    <location>
        <begin position="270"/>
        <end position="288"/>
    </location>
</feature>
<evidence type="ECO:0000256" key="4">
    <source>
        <dbReference type="ARBA" id="ARBA00022448"/>
    </source>
</evidence>
<gene>
    <name evidence="11" type="primary">pheC</name>
    <name evidence="11" type="ORF">Pla52n_59320</name>
</gene>
<dbReference type="GO" id="GO:0015293">
    <property type="term" value="F:symporter activity"/>
    <property type="evidence" value="ECO:0007669"/>
    <property type="project" value="InterPro"/>
</dbReference>
<comment type="similarity">
    <text evidence="3">Belongs to the bacterial solute-binding protein 3 family.</text>
</comment>
<dbReference type="InterPro" id="IPR018313">
    <property type="entry name" value="SBP_3_CS"/>
</dbReference>
<feature type="domain" description="Solute-binding protein family 3/N-terminal" evidence="10">
    <location>
        <begin position="501"/>
        <end position="726"/>
    </location>
</feature>
<evidence type="ECO:0000256" key="2">
    <source>
        <dbReference type="ARBA" id="ARBA00004196"/>
    </source>
</evidence>
<dbReference type="SMART" id="SM00062">
    <property type="entry name" value="PBPb"/>
    <property type="match status" value="1"/>
</dbReference>
<feature type="transmembrane region" description="Helical" evidence="9">
    <location>
        <begin position="152"/>
        <end position="176"/>
    </location>
</feature>
<dbReference type="Gene3D" id="1.10.3860.10">
    <property type="entry name" value="Sodium:dicarboxylate symporter"/>
    <property type="match status" value="1"/>
</dbReference>
<proteinExistence type="inferred from homology"/>
<reference evidence="11 12" key="1">
    <citation type="submission" date="2019-02" db="EMBL/GenBank/DDBJ databases">
        <title>Deep-cultivation of Planctomycetes and their phenomic and genomic characterization uncovers novel biology.</title>
        <authorList>
            <person name="Wiegand S."/>
            <person name="Jogler M."/>
            <person name="Boedeker C."/>
            <person name="Pinto D."/>
            <person name="Vollmers J."/>
            <person name="Rivas-Marin E."/>
            <person name="Kohn T."/>
            <person name="Peeters S.H."/>
            <person name="Heuer A."/>
            <person name="Rast P."/>
            <person name="Oberbeckmann S."/>
            <person name="Bunk B."/>
            <person name="Jeske O."/>
            <person name="Meyerdierks A."/>
            <person name="Storesund J.E."/>
            <person name="Kallscheuer N."/>
            <person name="Luecker S."/>
            <person name="Lage O.M."/>
            <person name="Pohl T."/>
            <person name="Merkel B.J."/>
            <person name="Hornburger P."/>
            <person name="Mueller R.-W."/>
            <person name="Bruemmer F."/>
            <person name="Labrenz M."/>
            <person name="Spormann A.M."/>
            <person name="Op Den Camp H."/>
            <person name="Overmann J."/>
            <person name="Amann R."/>
            <person name="Jetten M.S.M."/>
            <person name="Mascher T."/>
            <person name="Medema M.H."/>
            <person name="Devos D.P."/>
            <person name="Kaster A.-K."/>
            <person name="Ovreas L."/>
            <person name="Rohde M."/>
            <person name="Galperin M.Y."/>
            <person name="Jogler C."/>
        </authorList>
    </citation>
    <scope>NUCLEOTIDE SEQUENCE [LARGE SCALE GENOMIC DNA]</scope>
    <source>
        <strain evidence="11 12">Pla52n</strain>
    </source>
</reference>
<dbReference type="PROSITE" id="PS01039">
    <property type="entry name" value="SBP_BACTERIAL_3"/>
    <property type="match status" value="1"/>
</dbReference>
<keyword evidence="8 9" id="KW-0472">Membrane</keyword>
<evidence type="ECO:0000256" key="1">
    <source>
        <dbReference type="ARBA" id="ARBA00004141"/>
    </source>
</evidence>
<dbReference type="PANTHER" id="PTHR35936">
    <property type="entry name" value="MEMBRANE-BOUND LYTIC MUREIN TRANSGLYCOSYLASE F"/>
    <property type="match status" value="1"/>
</dbReference>
<dbReference type="Gene3D" id="3.40.190.10">
    <property type="entry name" value="Periplasmic binding protein-like II"/>
    <property type="match status" value="2"/>
</dbReference>
<dbReference type="EMBL" id="SJPN01000009">
    <property type="protein sequence ID" value="TWT93272.1"/>
    <property type="molecule type" value="Genomic_DNA"/>
</dbReference>
<organism evidence="11 12">
    <name type="scientific">Stieleria varia</name>
    <dbReference type="NCBI Taxonomy" id="2528005"/>
    <lineage>
        <taxon>Bacteria</taxon>
        <taxon>Pseudomonadati</taxon>
        <taxon>Planctomycetota</taxon>
        <taxon>Planctomycetia</taxon>
        <taxon>Pirellulales</taxon>
        <taxon>Pirellulaceae</taxon>
        <taxon>Stieleria</taxon>
    </lineage>
</organism>
<dbReference type="SUPFAM" id="SSF53850">
    <property type="entry name" value="Periplasmic binding protein-like II"/>
    <property type="match status" value="1"/>
</dbReference>
<evidence type="ECO:0000256" key="6">
    <source>
        <dbReference type="ARBA" id="ARBA00022729"/>
    </source>
</evidence>
<feature type="transmembrane region" description="Helical" evidence="9">
    <location>
        <begin position="205"/>
        <end position="227"/>
    </location>
</feature>
<evidence type="ECO:0000256" key="5">
    <source>
        <dbReference type="ARBA" id="ARBA00022692"/>
    </source>
</evidence>
<evidence type="ECO:0000256" key="9">
    <source>
        <dbReference type="SAM" id="Phobius"/>
    </source>
</evidence>
<feature type="transmembrane region" description="Helical" evidence="9">
    <location>
        <begin position="95"/>
        <end position="118"/>
    </location>
</feature>
<keyword evidence="4" id="KW-0813">Transport</keyword>
<dbReference type="PANTHER" id="PTHR35936:SF19">
    <property type="entry name" value="AMINO-ACID-BINDING PROTEIN YXEM-RELATED"/>
    <property type="match status" value="1"/>
</dbReference>
<evidence type="ECO:0000259" key="10">
    <source>
        <dbReference type="SMART" id="SM00062"/>
    </source>
</evidence>
<evidence type="ECO:0000313" key="11">
    <source>
        <dbReference type="EMBL" id="TWT93272.1"/>
    </source>
</evidence>
<evidence type="ECO:0000256" key="7">
    <source>
        <dbReference type="ARBA" id="ARBA00022989"/>
    </source>
</evidence>
<protein>
    <submittedName>
        <fullName evidence="11">Cyclohexadienyl dehydratase</fullName>
    </submittedName>
</protein>
<feature type="transmembrane region" description="Helical" evidence="9">
    <location>
        <begin position="32"/>
        <end position="51"/>
    </location>
</feature>
<dbReference type="CDD" id="cd13530">
    <property type="entry name" value="PBP2_peptides_like"/>
    <property type="match status" value="1"/>
</dbReference>
<feature type="transmembrane region" description="Helical" evidence="9">
    <location>
        <begin position="63"/>
        <end position="83"/>
    </location>
</feature>
<evidence type="ECO:0000256" key="3">
    <source>
        <dbReference type="ARBA" id="ARBA00010333"/>
    </source>
</evidence>
<dbReference type="Pfam" id="PF00375">
    <property type="entry name" value="SDF"/>
    <property type="match status" value="1"/>
</dbReference>
<evidence type="ECO:0000256" key="8">
    <source>
        <dbReference type="ARBA" id="ARBA00023136"/>
    </source>
</evidence>
<dbReference type="GO" id="GO:0016020">
    <property type="term" value="C:membrane"/>
    <property type="evidence" value="ECO:0007669"/>
    <property type="project" value="UniProtKB-SubCell"/>
</dbReference>
<sequence>MTGEARLPDDDTHPSVPVRFGRLSRWLLRMDVSIQILIALILGILCGLFFGELCGRLSIVGDVFIGLLRMTVLPYIAITLIASLGKLTLSNSRRLAIVGVSVLTGLWTICLITIWLLAASFPDIQSGSFFSTAMIQSTPKPDLMSYFVPSNIFQSLAGNHVPAIVVFSIFCGVALARTDRRGVLLEQLDVAAGALMGVSRFVTRLAPIGIFAIAASTAGTVSLAEISRLQAYLVAYIAGSLFLGFIVLPGLVVAVTPLTYRQVLFVVKEPMLTAFATGKLIVVLPMLIENTERLFKRDDLISGEVESPAVDALYGTAYPFPHIGKLLSLLFIPFAAWFLGVPFRSSDYPGFLGSGLFAFFGGPVVAIPFLLDQMHLPHDMFQLYLVSGVVGERFGDAVGVMHLAAFTMISVFAFNGRLRINLAKGIRYVLATAVIGGMFLGGVQFFLYGVVQESPPRAEIIERMQLLHEAVESKVILVPTPNPDPLLDGERLMDRIRRRGVLRVGYNEDKVPFAFFNARGTLVGYDVEMAHALAKDIAVKLEFVRFERSTLVEQLKADHFDVVMSGLVGTLERAQAMQHTESYLDVNLALAVPDFRVHEFKTLKAIREHGDLTIGLVDLSRGFVERLKAALPDVTIVEIGNNLEFFQGQHPELDALLISAESGSAFTLMHPEYEVVIPRDVNVQLPLFYVIGNNDAKMRDFLEHWIELRRKDGTAQEFYDHWVLGKTAEASTPRWSVIRDYLHWIE</sequence>
<keyword evidence="12" id="KW-1185">Reference proteome</keyword>
<dbReference type="Pfam" id="PF00497">
    <property type="entry name" value="SBP_bac_3"/>
    <property type="match status" value="1"/>
</dbReference>
<dbReference type="InterPro" id="IPR001991">
    <property type="entry name" value="Na-dicarboxylate_symporter"/>
</dbReference>
<feature type="transmembrane region" description="Helical" evidence="9">
    <location>
        <begin position="397"/>
        <end position="416"/>
    </location>
</feature>
<comment type="caution">
    <text evidence="11">The sequence shown here is derived from an EMBL/GenBank/DDBJ whole genome shotgun (WGS) entry which is preliminary data.</text>
</comment>